<comment type="caution">
    <text evidence="13">The sequence shown here is derived from an EMBL/GenBank/DDBJ whole genome shotgun (WGS) entry which is preliminary data.</text>
</comment>
<feature type="region of interest" description="Disordered" evidence="12">
    <location>
        <begin position="51"/>
        <end position="82"/>
    </location>
</feature>
<dbReference type="GO" id="GO:0005975">
    <property type="term" value="P:carbohydrate metabolic process"/>
    <property type="evidence" value="ECO:0007669"/>
    <property type="project" value="InterPro"/>
</dbReference>
<evidence type="ECO:0000256" key="2">
    <source>
        <dbReference type="ARBA" id="ARBA00004602"/>
    </source>
</evidence>
<evidence type="ECO:0000256" key="1">
    <source>
        <dbReference type="ARBA" id="ARBA00000439"/>
    </source>
</evidence>
<comment type="subcellular location">
    <subcellularLocation>
        <location evidence="2">Plastid</location>
        <location evidence="2">Amyloplast</location>
    </subcellularLocation>
</comment>
<comment type="catalytic activity">
    <reaction evidence="1 11">
        <text>Transfers a segment of a (1-&gt;4)-alpha-D-glucan to a new position in an acceptor, which may be glucose or a (1-&gt;4)-alpha-D-glucan.</text>
        <dbReference type="EC" id="2.4.1.25"/>
    </reaction>
</comment>
<dbReference type="NCBIfam" id="TIGR00217">
    <property type="entry name" value="malQ"/>
    <property type="match status" value="1"/>
</dbReference>
<keyword evidence="8 11" id="KW-0119">Carbohydrate metabolism</keyword>
<evidence type="ECO:0000256" key="7">
    <source>
        <dbReference type="ARBA" id="ARBA00023234"/>
    </source>
</evidence>
<keyword evidence="14" id="KW-1185">Reference proteome</keyword>
<dbReference type="Pfam" id="PF02446">
    <property type="entry name" value="Glyco_hydro_77"/>
    <property type="match status" value="1"/>
</dbReference>
<dbReference type="AlphaFoldDB" id="A0A7J7CUZ3"/>
<evidence type="ECO:0000313" key="13">
    <source>
        <dbReference type="EMBL" id="KAF5737883.1"/>
    </source>
</evidence>
<dbReference type="FunCoup" id="A0A7J7CUZ3">
    <property type="interactions" value="512"/>
</dbReference>
<dbReference type="InParanoid" id="A0A7J7CUZ3"/>
<keyword evidence="5 11" id="KW-0328">Glycosyltransferase</keyword>
<dbReference type="PANTHER" id="PTHR32438">
    <property type="entry name" value="4-ALPHA-GLUCANOTRANSFERASE DPE1, CHLOROPLASTIC/AMYLOPLASTIC"/>
    <property type="match status" value="1"/>
</dbReference>
<keyword evidence="7" id="KW-0035">Amyloplast</keyword>
<keyword evidence="6 11" id="KW-0808">Transferase</keyword>
<evidence type="ECO:0000256" key="11">
    <source>
        <dbReference type="RuleBase" id="RU361207"/>
    </source>
</evidence>
<sequence length="577" mass="65043">MASLLFFTSPLSPELRYSTSPPSSIPFSLRKHLTLASRSFNPRFRNHAISSNFPGHSVGDDLPSDYDEHLPRPNPSNRRRAGILLHPTSFRGPYGVGDLGEEAFRFIDWLHEAGCSVWQVLPLVPPGRKANEEGSPYSGQDANCGNTLLISLEELVKDGLLTENELPEPVVSDRVNFAVVAELKDPLIAKAAEKLISSEGGLKSELDKFRKDPDISSWLADAAYFAAIDDTLNAFSWYDWPEPLKNRHLAALEEIYQSKRHFIDVFVAQQFLFQRQWQNVRNYAHMKGINIMGDMPIYVGYHSADVWANKKHFFLSRKGFPLLVSGVPPDAFSETGQLWGSPLYDWKAMERDGFSWWIRRIKRAQNLYDEFRIDHFRGFAGYWAVPSEAKIAMVGKWKIGPGKSLFDAISRTVGKIDIIAEDLGVITKDVVSLRKSIGAPGMAVLQFGFGSDAANPHLPHNHEHNQVVYTGTHDNDTIRGWWDIIMQEEKSNVLKYLSIAEEDDVAWALIQSVLSSVAQTAIIPIQDILGLGSSARMNTPATQFGNWSWRIPNSMTFDRLEMEAMKIRDMLSMYGRV</sequence>
<reference evidence="13 14" key="1">
    <citation type="journal article" date="2020" name="Nat. Commun.">
        <title>Genome of Tripterygium wilfordii and identification of cytochrome P450 involved in triptolide biosynthesis.</title>
        <authorList>
            <person name="Tu L."/>
            <person name="Su P."/>
            <person name="Zhang Z."/>
            <person name="Gao L."/>
            <person name="Wang J."/>
            <person name="Hu T."/>
            <person name="Zhou J."/>
            <person name="Zhang Y."/>
            <person name="Zhao Y."/>
            <person name="Liu Y."/>
            <person name="Song Y."/>
            <person name="Tong Y."/>
            <person name="Lu Y."/>
            <person name="Yang J."/>
            <person name="Xu C."/>
            <person name="Jia M."/>
            <person name="Peters R.J."/>
            <person name="Huang L."/>
            <person name="Gao W."/>
        </authorList>
    </citation>
    <scope>NUCLEOTIDE SEQUENCE [LARGE SCALE GENOMIC DNA]</scope>
    <source>
        <strain evidence="14">cv. XIE 37</strain>
        <tissue evidence="13">Leaf</tissue>
    </source>
</reference>
<dbReference type="EMBL" id="JAAARO010000013">
    <property type="protein sequence ID" value="KAF5737883.1"/>
    <property type="molecule type" value="Genomic_DNA"/>
</dbReference>
<organism evidence="13 14">
    <name type="scientific">Tripterygium wilfordii</name>
    <name type="common">Thunder God vine</name>
    <dbReference type="NCBI Taxonomy" id="458696"/>
    <lineage>
        <taxon>Eukaryota</taxon>
        <taxon>Viridiplantae</taxon>
        <taxon>Streptophyta</taxon>
        <taxon>Embryophyta</taxon>
        <taxon>Tracheophyta</taxon>
        <taxon>Spermatophyta</taxon>
        <taxon>Magnoliopsida</taxon>
        <taxon>eudicotyledons</taxon>
        <taxon>Gunneridae</taxon>
        <taxon>Pentapetalae</taxon>
        <taxon>rosids</taxon>
        <taxon>fabids</taxon>
        <taxon>Celastrales</taxon>
        <taxon>Celastraceae</taxon>
        <taxon>Tripterygium</taxon>
    </lineage>
</organism>
<dbReference type="EC" id="2.4.1.25" evidence="4 11"/>
<evidence type="ECO:0000256" key="5">
    <source>
        <dbReference type="ARBA" id="ARBA00022676"/>
    </source>
</evidence>
<evidence type="ECO:0000256" key="3">
    <source>
        <dbReference type="ARBA" id="ARBA00005684"/>
    </source>
</evidence>
<evidence type="ECO:0000256" key="10">
    <source>
        <dbReference type="ARBA" id="ARBA00031501"/>
    </source>
</evidence>
<dbReference type="InterPro" id="IPR017853">
    <property type="entry name" value="GH"/>
</dbReference>
<dbReference type="PANTHER" id="PTHR32438:SF5">
    <property type="entry name" value="4-ALPHA-GLUCANOTRANSFERASE DPE1, CHLOROPLASTIC_AMYLOPLASTIC"/>
    <property type="match status" value="1"/>
</dbReference>
<comment type="similarity">
    <text evidence="3 11">Belongs to the disproportionating enzyme family.</text>
</comment>
<evidence type="ECO:0000256" key="4">
    <source>
        <dbReference type="ARBA" id="ARBA00012560"/>
    </source>
</evidence>
<dbReference type="OrthoDB" id="6123450at2759"/>
<dbReference type="FunFam" id="3.20.20.80:FF:000193">
    <property type="entry name" value="4-alpha-glucanotransferase, chloroplastic/amyloplastic"/>
    <property type="match status" value="1"/>
</dbReference>
<keyword evidence="7" id="KW-0934">Plastid</keyword>
<dbReference type="Proteomes" id="UP000593562">
    <property type="component" value="Unassembled WGS sequence"/>
</dbReference>
<gene>
    <name evidence="13" type="ORF">HS088_TW13G00774</name>
</gene>
<evidence type="ECO:0000256" key="12">
    <source>
        <dbReference type="SAM" id="MobiDB-lite"/>
    </source>
</evidence>
<protein>
    <recommendedName>
        <fullName evidence="4 11">4-alpha-glucanotransferase</fullName>
        <ecNumber evidence="4 11">2.4.1.25</ecNumber>
    </recommendedName>
    <alternativeName>
        <fullName evidence="9 11">Amylomaltase</fullName>
    </alternativeName>
    <alternativeName>
        <fullName evidence="10 11">Disproportionating enzyme</fullName>
    </alternativeName>
</protein>
<dbReference type="SUPFAM" id="SSF51445">
    <property type="entry name" value="(Trans)glycosidases"/>
    <property type="match status" value="1"/>
</dbReference>
<evidence type="ECO:0000256" key="8">
    <source>
        <dbReference type="ARBA" id="ARBA00023277"/>
    </source>
</evidence>
<evidence type="ECO:0000256" key="9">
    <source>
        <dbReference type="ARBA" id="ARBA00031423"/>
    </source>
</evidence>
<dbReference type="GO" id="GO:0004134">
    <property type="term" value="F:4-alpha-glucanotransferase activity"/>
    <property type="evidence" value="ECO:0007669"/>
    <property type="project" value="UniProtKB-EC"/>
</dbReference>
<accession>A0A7J7CUZ3</accession>
<dbReference type="Gene3D" id="3.20.20.80">
    <property type="entry name" value="Glycosidases"/>
    <property type="match status" value="1"/>
</dbReference>
<dbReference type="NCBIfam" id="NF011080">
    <property type="entry name" value="PRK14508.1-3"/>
    <property type="match status" value="1"/>
</dbReference>
<evidence type="ECO:0000256" key="6">
    <source>
        <dbReference type="ARBA" id="ARBA00022679"/>
    </source>
</evidence>
<dbReference type="GO" id="GO:0009501">
    <property type="term" value="C:amyloplast"/>
    <property type="evidence" value="ECO:0007669"/>
    <property type="project" value="UniProtKB-SubCell"/>
</dbReference>
<proteinExistence type="inferred from homology"/>
<evidence type="ECO:0000313" key="14">
    <source>
        <dbReference type="Proteomes" id="UP000593562"/>
    </source>
</evidence>
<dbReference type="InterPro" id="IPR003385">
    <property type="entry name" value="Glyco_hydro_77"/>
</dbReference>
<name>A0A7J7CUZ3_TRIWF</name>